<protein>
    <recommendedName>
        <fullName evidence="1">Methyltransferase domain-containing protein</fullName>
    </recommendedName>
</protein>
<gene>
    <name evidence="2" type="ORF">L211DRAFT_842394</name>
</gene>
<name>A0A3N4LAK3_9PEZI</name>
<organism evidence="2 3">
    <name type="scientific">Terfezia boudieri ATCC MYA-4762</name>
    <dbReference type="NCBI Taxonomy" id="1051890"/>
    <lineage>
        <taxon>Eukaryota</taxon>
        <taxon>Fungi</taxon>
        <taxon>Dikarya</taxon>
        <taxon>Ascomycota</taxon>
        <taxon>Pezizomycotina</taxon>
        <taxon>Pezizomycetes</taxon>
        <taxon>Pezizales</taxon>
        <taxon>Pezizaceae</taxon>
        <taxon>Terfezia</taxon>
    </lineage>
</organism>
<dbReference type="OrthoDB" id="10258156at2759"/>
<evidence type="ECO:0000313" key="2">
    <source>
        <dbReference type="EMBL" id="RPB19676.1"/>
    </source>
</evidence>
<dbReference type="InterPro" id="IPR052220">
    <property type="entry name" value="METTL25"/>
</dbReference>
<sequence length="412" mass="45642">MDALAFTREEKRLRKNFKALLYSDAEIEAEIDRWRNRKGRVQYVEKFITSGRDLGDVVAQIEPPVGCGAGVDGREVGGDERKKEDVRALLISLHSCGDLVHHALKSLVSVPEVQAVALVGCCYNLMTEKLTPPTFKPPFQTQQKASSECPSCEDCESTSHPFLPPLRNPHPRLLSTLPTHLTPHPHGFPLSHLLTSHSITLNITARMMACQAPQNWTTATSTAFFTRHFYRALLQRVFVDAGVVSKRGVTEAGEPVILGSLRPSAYVSWKEYVRAAVEKLGIELDLRKLRRSVRGLGEDGKVEPEECGENGELQLDQILELYGRHYRFAGGVNGYHALATTWSLMAFCAGVVESLIVVDRWVWLREHMTEGGGGEGVWGDGLVVEKCWVEAGFGYEISPRNLVVVGVKKGVV</sequence>
<dbReference type="AlphaFoldDB" id="A0A3N4LAK3"/>
<dbReference type="STRING" id="1051890.A0A3N4LAK3"/>
<accession>A0A3N4LAK3</accession>
<evidence type="ECO:0000313" key="3">
    <source>
        <dbReference type="Proteomes" id="UP000267821"/>
    </source>
</evidence>
<dbReference type="Pfam" id="PF13679">
    <property type="entry name" value="Methyltransf_32"/>
    <property type="match status" value="1"/>
</dbReference>
<dbReference type="InterPro" id="IPR025714">
    <property type="entry name" value="Methyltranfer_dom"/>
</dbReference>
<feature type="domain" description="Methyltransferase" evidence="1">
    <location>
        <begin position="74"/>
        <end position="128"/>
    </location>
</feature>
<dbReference type="PANTHER" id="PTHR12496:SF0">
    <property type="entry name" value="METHYLTRANSFERASE DOMAIN-CONTAINING PROTEIN"/>
    <property type="match status" value="1"/>
</dbReference>
<evidence type="ECO:0000259" key="1">
    <source>
        <dbReference type="Pfam" id="PF13679"/>
    </source>
</evidence>
<keyword evidence="3" id="KW-1185">Reference proteome</keyword>
<reference evidence="2 3" key="1">
    <citation type="journal article" date="2018" name="Nat. Ecol. Evol.">
        <title>Pezizomycetes genomes reveal the molecular basis of ectomycorrhizal truffle lifestyle.</title>
        <authorList>
            <person name="Murat C."/>
            <person name="Payen T."/>
            <person name="Noel B."/>
            <person name="Kuo A."/>
            <person name="Morin E."/>
            <person name="Chen J."/>
            <person name="Kohler A."/>
            <person name="Krizsan K."/>
            <person name="Balestrini R."/>
            <person name="Da Silva C."/>
            <person name="Montanini B."/>
            <person name="Hainaut M."/>
            <person name="Levati E."/>
            <person name="Barry K.W."/>
            <person name="Belfiori B."/>
            <person name="Cichocki N."/>
            <person name="Clum A."/>
            <person name="Dockter R.B."/>
            <person name="Fauchery L."/>
            <person name="Guy J."/>
            <person name="Iotti M."/>
            <person name="Le Tacon F."/>
            <person name="Lindquist E.A."/>
            <person name="Lipzen A."/>
            <person name="Malagnac F."/>
            <person name="Mello A."/>
            <person name="Molinier V."/>
            <person name="Miyauchi S."/>
            <person name="Poulain J."/>
            <person name="Riccioni C."/>
            <person name="Rubini A."/>
            <person name="Sitrit Y."/>
            <person name="Splivallo R."/>
            <person name="Traeger S."/>
            <person name="Wang M."/>
            <person name="Zifcakova L."/>
            <person name="Wipf D."/>
            <person name="Zambonelli A."/>
            <person name="Paolocci F."/>
            <person name="Nowrousian M."/>
            <person name="Ottonello S."/>
            <person name="Baldrian P."/>
            <person name="Spatafora J.W."/>
            <person name="Henrissat B."/>
            <person name="Nagy L.G."/>
            <person name="Aury J.M."/>
            <person name="Wincker P."/>
            <person name="Grigoriev I.V."/>
            <person name="Bonfante P."/>
            <person name="Martin F.M."/>
        </authorList>
    </citation>
    <scope>NUCLEOTIDE SEQUENCE [LARGE SCALE GENOMIC DNA]</scope>
    <source>
        <strain evidence="2 3">ATCC MYA-4762</strain>
    </source>
</reference>
<proteinExistence type="predicted"/>
<dbReference type="PANTHER" id="PTHR12496">
    <property type="entry name" value="CGI-41 METHYLTRANSFERASE"/>
    <property type="match status" value="1"/>
</dbReference>
<dbReference type="EMBL" id="ML121585">
    <property type="protein sequence ID" value="RPB19676.1"/>
    <property type="molecule type" value="Genomic_DNA"/>
</dbReference>
<dbReference type="Proteomes" id="UP000267821">
    <property type="component" value="Unassembled WGS sequence"/>
</dbReference>
<dbReference type="InParanoid" id="A0A3N4LAK3"/>